<proteinExistence type="predicted"/>
<sequence length="36" mass="3935">NDNTIYITVETEELTESLSPYMGAEGVLGVWFPDSG</sequence>
<name>X1T2I5_9ZZZZ</name>
<gene>
    <name evidence="1" type="ORF">S12H4_31623</name>
</gene>
<dbReference type="AlphaFoldDB" id="X1T2I5"/>
<organism evidence="1">
    <name type="scientific">marine sediment metagenome</name>
    <dbReference type="NCBI Taxonomy" id="412755"/>
    <lineage>
        <taxon>unclassified sequences</taxon>
        <taxon>metagenomes</taxon>
        <taxon>ecological metagenomes</taxon>
    </lineage>
</organism>
<feature type="non-terminal residue" evidence="1">
    <location>
        <position position="1"/>
    </location>
</feature>
<comment type="caution">
    <text evidence="1">The sequence shown here is derived from an EMBL/GenBank/DDBJ whole genome shotgun (WGS) entry which is preliminary data.</text>
</comment>
<evidence type="ECO:0000313" key="1">
    <source>
        <dbReference type="EMBL" id="GAI99423.1"/>
    </source>
</evidence>
<dbReference type="EMBL" id="BARW01018476">
    <property type="protein sequence ID" value="GAI99423.1"/>
    <property type="molecule type" value="Genomic_DNA"/>
</dbReference>
<accession>X1T2I5</accession>
<reference evidence="1" key="1">
    <citation type="journal article" date="2014" name="Front. Microbiol.">
        <title>High frequency of phylogenetically diverse reductive dehalogenase-homologous genes in deep subseafloor sedimentary metagenomes.</title>
        <authorList>
            <person name="Kawai M."/>
            <person name="Futagami T."/>
            <person name="Toyoda A."/>
            <person name="Takaki Y."/>
            <person name="Nishi S."/>
            <person name="Hori S."/>
            <person name="Arai W."/>
            <person name="Tsubouchi T."/>
            <person name="Morono Y."/>
            <person name="Uchiyama I."/>
            <person name="Ito T."/>
            <person name="Fujiyama A."/>
            <person name="Inagaki F."/>
            <person name="Takami H."/>
        </authorList>
    </citation>
    <scope>NUCLEOTIDE SEQUENCE</scope>
    <source>
        <strain evidence="1">Expedition CK06-06</strain>
    </source>
</reference>
<protein>
    <submittedName>
        <fullName evidence="1">Uncharacterized protein</fullName>
    </submittedName>
</protein>